<dbReference type="Gene3D" id="1.25.40.390">
    <property type="match status" value="1"/>
</dbReference>
<dbReference type="Proteomes" id="UP000316778">
    <property type="component" value="Unassembled WGS sequence"/>
</dbReference>
<dbReference type="OrthoDB" id="5694214at2"/>
<evidence type="ECO:0000259" key="6">
    <source>
        <dbReference type="Pfam" id="PF07980"/>
    </source>
</evidence>
<feature type="domain" description="RagB/SusD" evidence="6">
    <location>
        <begin position="261"/>
        <end position="511"/>
    </location>
</feature>
<gene>
    <name evidence="8" type="ORF">LX66_4273</name>
</gene>
<dbReference type="InterPro" id="IPR012944">
    <property type="entry name" value="SusD_RagB_dom"/>
</dbReference>
<evidence type="ECO:0000256" key="4">
    <source>
        <dbReference type="ARBA" id="ARBA00023136"/>
    </source>
</evidence>
<dbReference type="RefSeq" id="WP_145717251.1">
    <property type="nucleotide sequence ID" value="NZ_BAAAFY010000004.1"/>
</dbReference>
<evidence type="ECO:0000313" key="8">
    <source>
        <dbReference type="EMBL" id="TWI87005.1"/>
    </source>
</evidence>
<feature type="domain" description="SusD-like N-terminal" evidence="7">
    <location>
        <begin position="42"/>
        <end position="218"/>
    </location>
</feature>
<dbReference type="GO" id="GO:0009279">
    <property type="term" value="C:cell outer membrane"/>
    <property type="evidence" value="ECO:0007669"/>
    <property type="project" value="UniProtKB-SubCell"/>
</dbReference>
<evidence type="ECO:0000256" key="5">
    <source>
        <dbReference type="ARBA" id="ARBA00023237"/>
    </source>
</evidence>
<keyword evidence="9" id="KW-1185">Reference proteome</keyword>
<name>A0A562T0E2_CHIJA</name>
<protein>
    <submittedName>
        <fullName evidence="8">Putative outer membrane starch-binding protein</fullName>
    </submittedName>
</protein>
<dbReference type="Pfam" id="PF07980">
    <property type="entry name" value="SusD_RagB"/>
    <property type="match status" value="1"/>
</dbReference>
<evidence type="ECO:0000256" key="3">
    <source>
        <dbReference type="ARBA" id="ARBA00022729"/>
    </source>
</evidence>
<evidence type="ECO:0000256" key="2">
    <source>
        <dbReference type="ARBA" id="ARBA00006275"/>
    </source>
</evidence>
<dbReference type="Pfam" id="PF14322">
    <property type="entry name" value="SusD-like_3"/>
    <property type="match status" value="1"/>
</dbReference>
<keyword evidence="5" id="KW-0998">Cell outer membrane</keyword>
<comment type="similarity">
    <text evidence="2">Belongs to the SusD family.</text>
</comment>
<evidence type="ECO:0000313" key="9">
    <source>
        <dbReference type="Proteomes" id="UP000316778"/>
    </source>
</evidence>
<organism evidence="8 9">
    <name type="scientific">Chitinophaga japonensis</name>
    <name type="common">Flexibacter japonensis</name>
    <dbReference type="NCBI Taxonomy" id="104662"/>
    <lineage>
        <taxon>Bacteria</taxon>
        <taxon>Pseudomonadati</taxon>
        <taxon>Bacteroidota</taxon>
        <taxon>Chitinophagia</taxon>
        <taxon>Chitinophagales</taxon>
        <taxon>Chitinophagaceae</taxon>
        <taxon>Chitinophaga</taxon>
    </lineage>
</organism>
<dbReference type="CDD" id="cd08977">
    <property type="entry name" value="SusD"/>
    <property type="match status" value="1"/>
</dbReference>
<keyword evidence="3" id="KW-0732">Signal</keyword>
<accession>A0A562T0E2</accession>
<sequence length="511" mass="58692">MNKLTYYTGLLLLMLSTACTEKLEVENPNTPAVDQFWQTAEDAKAGVNAIYGNFYRIGGYARWIHFNYDLRSDEGYSGSPWLELQNWQKFLVVNYNFDCGMHVWLHHYQGIYRANQVLAYVPEIAMDETLKKQYLAEAKFLRALYYFNLTSLWGNVPLQLTPSEPTDLPPYATQAEDWAQIEKDLAEAIPDLPPQYSDNEKGRATKGAAYALLGKVYMQQRKFDQAQAAFDWLVTGEGSSYYGLMDNYQDNFTHLHENNRESVFEIQFSSVNEGGPDVDAPNSASGNQRSQFFGPRGVGWSDGQCRRWVVDTLLAEKTVDGQRDPRLAVSCLWDSLDPRGPEYTMVYGQPFATRYPGNNGEVWFRKYLDDYWRDFSNYYSPINFRVIRYADVLLMYAECLNELGQTAAAYPYVDQVRERAHLAKLSDIKPGLDKAAFLQQLKHERVCELSGEGTRWNDLVRWGDLDDAGKVSAIAQRDPDFENFQVGKHKLLPIPQSEMDINPHLEQNPNW</sequence>
<proteinExistence type="inferred from homology"/>
<keyword evidence="4" id="KW-0472">Membrane</keyword>
<reference evidence="8 9" key="1">
    <citation type="journal article" date="2013" name="Stand. Genomic Sci.">
        <title>Genomic Encyclopedia of Type Strains, Phase I: The one thousand microbial genomes (KMG-I) project.</title>
        <authorList>
            <person name="Kyrpides N.C."/>
            <person name="Woyke T."/>
            <person name="Eisen J.A."/>
            <person name="Garrity G."/>
            <person name="Lilburn T.G."/>
            <person name="Beck B.J."/>
            <person name="Whitman W.B."/>
            <person name="Hugenholtz P."/>
            <person name="Klenk H.P."/>
        </authorList>
    </citation>
    <scope>NUCLEOTIDE SEQUENCE [LARGE SCALE GENOMIC DNA]</scope>
    <source>
        <strain evidence="8 9">DSM 13484</strain>
    </source>
</reference>
<dbReference type="EMBL" id="VLLG01000004">
    <property type="protein sequence ID" value="TWI87005.1"/>
    <property type="molecule type" value="Genomic_DNA"/>
</dbReference>
<dbReference type="PROSITE" id="PS51257">
    <property type="entry name" value="PROKAR_LIPOPROTEIN"/>
    <property type="match status" value="1"/>
</dbReference>
<evidence type="ECO:0000259" key="7">
    <source>
        <dbReference type="Pfam" id="PF14322"/>
    </source>
</evidence>
<dbReference type="SUPFAM" id="SSF48452">
    <property type="entry name" value="TPR-like"/>
    <property type="match status" value="1"/>
</dbReference>
<comment type="caution">
    <text evidence="8">The sequence shown here is derived from an EMBL/GenBank/DDBJ whole genome shotgun (WGS) entry which is preliminary data.</text>
</comment>
<dbReference type="InterPro" id="IPR011990">
    <property type="entry name" value="TPR-like_helical_dom_sf"/>
</dbReference>
<dbReference type="InterPro" id="IPR033985">
    <property type="entry name" value="SusD-like_N"/>
</dbReference>
<dbReference type="AlphaFoldDB" id="A0A562T0E2"/>
<evidence type="ECO:0000256" key="1">
    <source>
        <dbReference type="ARBA" id="ARBA00004442"/>
    </source>
</evidence>
<comment type="subcellular location">
    <subcellularLocation>
        <location evidence="1">Cell outer membrane</location>
    </subcellularLocation>
</comment>